<dbReference type="Pfam" id="PF24883">
    <property type="entry name" value="NPHP3_N"/>
    <property type="match status" value="1"/>
</dbReference>
<gene>
    <name evidence="3" type="ORF">GP486_004572</name>
</gene>
<organism evidence="3 4">
    <name type="scientific">Trichoglossum hirsutum</name>
    <dbReference type="NCBI Taxonomy" id="265104"/>
    <lineage>
        <taxon>Eukaryota</taxon>
        <taxon>Fungi</taxon>
        <taxon>Dikarya</taxon>
        <taxon>Ascomycota</taxon>
        <taxon>Pezizomycotina</taxon>
        <taxon>Geoglossomycetes</taxon>
        <taxon>Geoglossales</taxon>
        <taxon>Geoglossaceae</taxon>
        <taxon>Trichoglossum</taxon>
    </lineage>
</organism>
<dbReference type="Proteomes" id="UP000750711">
    <property type="component" value="Unassembled WGS sequence"/>
</dbReference>
<accession>A0A9P8RPH9</accession>
<keyword evidence="1" id="KW-0677">Repeat</keyword>
<evidence type="ECO:0000256" key="1">
    <source>
        <dbReference type="ARBA" id="ARBA00022737"/>
    </source>
</evidence>
<comment type="caution">
    <text evidence="3">The sequence shown here is derived from an EMBL/GenBank/DDBJ whole genome shotgun (WGS) entry which is preliminary data.</text>
</comment>
<evidence type="ECO:0000313" key="3">
    <source>
        <dbReference type="EMBL" id="KAH0558789.1"/>
    </source>
</evidence>
<dbReference type="AlphaFoldDB" id="A0A9P8RPH9"/>
<reference evidence="3" key="1">
    <citation type="submission" date="2021-03" db="EMBL/GenBank/DDBJ databases">
        <title>Comparative genomics and phylogenomic investigation of the class Geoglossomycetes provide insights into ecological specialization and systematics.</title>
        <authorList>
            <person name="Melie T."/>
            <person name="Pirro S."/>
            <person name="Miller A.N."/>
            <person name="Quandt A."/>
        </authorList>
    </citation>
    <scope>NUCLEOTIDE SEQUENCE</scope>
    <source>
        <strain evidence="3">CAQ_001_2017</strain>
    </source>
</reference>
<proteinExistence type="predicted"/>
<evidence type="ECO:0000313" key="4">
    <source>
        <dbReference type="Proteomes" id="UP000750711"/>
    </source>
</evidence>
<protein>
    <recommendedName>
        <fullName evidence="2">Nephrocystin 3-like N-terminal domain-containing protein</fullName>
    </recommendedName>
</protein>
<feature type="domain" description="Nephrocystin 3-like N-terminal" evidence="2">
    <location>
        <begin position="203"/>
        <end position="306"/>
    </location>
</feature>
<dbReference type="EMBL" id="JAGHQM010000738">
    <property type="protein sequence ID" value="KAH0558789.1"/>
    <property type="molecule type" value="Genomic_DNA"/>
</dbReference>
<keyword evidence="4" id="KW-1185">Reference proteome</keyword>
<evidence type="ECO:0000259" key="2">
    <source>
        <dbReference type="Pfam" id="PF24883"/>
    </source>
</evidence>
<dbReference type="InterPro" id="IPR056884">
    <property type="entry name" value="NPHP3-like_N"/>
</dbReference>
<sequence>MADPLSVTASIIAVLQLSSTVLRYLVDVNDALADRKSLICEISSTRGILSTLNETVDGARVSDETWSATIQLLENPDGPLNVLKTTLTQLAITLQGSALVTGIKKAANSLRWPFKQSEVEKILRVIERQKSTLSLALENDHIALSREVLNNTEAIRNNIAGLSREFAAAWLDAKTDAENAILNQLPYADGAPFNVFRHDYERTGKSTISRTVARHFAEQGRLRASFFFSRGQGDLDHAEKFFTTIVSQIAHTLSTLKRHICKAVTEDHRIGTQGLSEQWKQLIFRPLSKLENLSSHRLLIILVIDAPEVPIFDEFSVISKLTYRDFILHHISTDIIEYDILIFIQYKFERIRRERGLLSDWPKAKDINSLIQDANRLFIYAATICRFIDRHHPEKQLSIILQCMRLNPLTLRTSPMRKLDEMYSQVLKSSIHANYDEEEREELVDLFKQTVGSIVILSDTLCTTALTNLLNLPRGDVDEILKHVQAVLDVPDSLDLPVCLLHPSFRDFLLNK</sequence>
<name>A0A9P8RPH9_9PEZI</name>